<feature type="compositionally biased region" description="Basic and acidic residues" evidence="7">
    <location>
        <begin position="1073"/>
        <end position="1101"/>
    </location>
</feature>
<feature type="transmembrane region" description="Helical" evidence="8">
    <location>
        <begin position="925"/>
        <end position="948"/>
    </location>
</feature>
<evidence type="ECO:0000256" key="4">
    <source>
        <dbReference type="ARBA" id="ARBA00022989"/>
    </source>
</evidence>
<name>A0A653BHW0_CALMS</name>
<dbReference type="Proteomes" id="UP000410492">
    <property type="component" value="Unassembled WGS sequence"/>
</dbReference>
<evidence type="ECO:0000256" key="3">
    <source>
        <dbReference type="ARBA" id="ARBA00022692"/>
    </source>
</evidence>
<evidence type="ECO:0000256" key="8">
    <source>
        <dbReference type="SAM" id="Phobius"/>
    </source>
</evidence>
<evidence type="ECO:0000259" key="9">
    <source>
        <dbReference type="Pfam" id="PF07810"/>
    </source>
</evidence>
<feature type="compositionally biased region" description="Basic and acidic residues" evidence="7">
    <location>
        <begin position="1298"/>
        <end position="1326"/>
    </location>
</feature>
<feature type="region of interest" description="Disordered" evidence="7">
    <location>
        <begin position="45"/>
        <end position="111"/>
    </location>
</feature>
<comment type="subcellular location">
    <subcellularLocation>
        <location evidence="1">Membrane</location>
        <topology evidence="1">Multi-pass membrane protein</topology>
    </subcellularLocation>
</comment>
<evidence type="ECO:0000313" key="10">
    <source>
        <dbReference type="EMBL" id="VEN35188.1"/>
    </source>
</evidence>
<keyword evidence="11" id="KW-1185">Reference proteome</keyword>
<dbReference type="OrthoDB" id="5831905at2759"/>
<feature type="region of interest" description="Disordered" evidence="7">
    <location>
        <begin position="1070"/>
        <end position="1136"/>
    </location>
</feature>
<dbReference type="GO" id="GO:0005886">
    <property type="term" value="C:plasma membrane"/>
    <property type="evidence" value="ECO:0007669"/>
    <property type="project" value="InterPro"/>
</dbReference>
<feature type="transmembrane region" description="Helical" evidence="8">
    <location>
        <begin position="876"/>
        <end position="897"/>
    </location>
</feature>
<protein>
    <recommendedName>
        <fullName evidence="9">TMC domain-containing protein</fullName>
    </recommendedName>
</protein>
<evidence type="ECO:0000313" key="11">
    <source>
        <dbReference type="Proteomes" id="UP000410492"/>
    </source>
</evidence>
<feature type="compositionally biased region" description="Basic residues" evidence="7">
    <location>
        <begin position="78"/>
        <end position="89"/>
    </location>
</feature>
<feature type="compositionally biased region" description="Basic and acidic residues" evidence="7">
    <location>
        <begin position="1175"/>
        <end position="1190"/>
    </location>
</feature>
<dbReference type="InterPro" id="IPR012496">
    <property type="entry name" value="TMC_dom"/>
</dbReference>
<evidence type="ECO:0000256" key="2">
    <source>
        <dbReference type="ARBA" id="ARBA00006510"/>
    </source>
</evidence>
<evidence type="ECO:0000256" key="6">
    <source>
        <dbReference type="SAM" id="Coils"/>
    </source>
</evidence>
<feature type="region of interest" description="Disordered" evidence="7">
    <location>
        <begin position="1036"/>
        <end position="1055"/>
    </location>
</feature>
<dbReference type="GO" id="GO:0008381">
    <property type="term" value="F:mechanosensitive monoatomic ion channel activity"/>
    <property type="evidence" value="ECO:0007669"/>
    <property type="project" value="TreeGrafter"/>
</dbReference>
<evidence type="ECO:0000256" key="1">
    <source>
        <dbReference type="ARBA" id="ARBA00004141"/>
    </source>
</evidence>
<dbReference type="PANTHER" id="PTHR23302">
    <property type="entry name" value="TRANSMEMBRANE CHANNEL-RELATED"/>
    <property type="match status" value="1"/>
</dbReference>
<sequence>RPNKLPVELRIQVEPTSPQPSIDRLSVTFADDSELSTKINYFNPHKMDKMHFPPVSDGEESDQEDYSASVNAIIQRKASTRRSKRRSGRRTSSPLDRAGMESIRRRSSVYTTSSGDTAITVDENLAPEVTQEEIFENIKLHKEVLSNVKMQPWNMRKKLKLVVQAKAYIKKHEGALQERLAQSHSTRDMLARWHILLIKRWQRWQREMVNLSMWFIPWEVKIKEIESHFGSVVASYFIFLRWLFWVNIVISIVLISFVVIPEMLVADPKAAGSRKFILKEERYNATNFMTLWEFEGVLKYSPLFYGWYTNSDPNAGGYRLPFAYFVTGLMVYAYSFFATLRKMAENSRMSKLSEKDDEYVFSWKLFTAWDYMIGNAETAHNRVASIIMGFKEALLEEAEKKRDKRNWKVICFRVLVNTVVIGLLSFSVFAVVMVVKRSTEPEANSTFWRKNEITIVMSLITLVFPMLFEVLGFVEQYHPRKQLRLQLARIMVLNLLNLYSLIFALIDKISDMAEELEEFKNITTEMKAARDASKLSTIQSTSTFPPTTALISNPTPISFFAPVTECYIVCNDSETRLVEGQNLVYDLANNISHGVLSTLLDLVTELNVENVTEYLNDTINSTISGVSDSFSNATEEYLSSDVFLSLKGVFFDYLSSILDQFSIENTTINTNIYENNVTNFTDYYFNTSEYLLNATDYYNFRTTMLPVLLNITNLTDTSDERFDIEATLTTIFENITSAVGNVSEFTTLRPKCKEICSTVPGGNETFFGSQDEGLNLNLTYEVTTSTAIVETSLNYSMRARLRSLCWETMFGQELIKLTVMDLIMTIFPTLAIDFFRGLFVRFMNRCWCWDLEKKFPQYGDFKVAENILSLVNNQGMVWMGMFFSPGLVLLNVIKLYIMMYFRAWAVLTCNAPPEVIFRASRSNNFYYALLLMMLFLCVLPVGYAIVWIKPSWHCGPFSKYERIFHIFTRTIRNTVPVSLQKVLDYIASPGIVIPLLVLLILIIYYLVSLTNALRNANEELKIQLRKERTEERRKMFQIADRRRKGGSGESADLPNAPFNKWKKLLNNLPNARSFDETPKQDTDEVTPPKEEKPESKNKDFFSKLIKRALGKSSTSEEEPNVEDETDTEQHDSLPYDVGIKPHKAVKQTNSCNSSDFQSLRHKILGMKRSSSTANQEHKNYEEELSEEPKEMKHKTRGSSMDKAEATSSRKRLDSDTSSIWSENIPVIKISKTDSTENILCDDKDLPKQKTDTKFKPMVKCALKKQHAEVDEDTICFFGIELEKKAIEEETIRDIVNESIEETGKDDNQEEVREEVTDKSSSEKDSSCDTVLSMSYSVEK</sequence>
<gene>
    <name evidence="10" type="ORF">CALMAC_LOCUS1161</name>
</gene>
<feature type="region of interest" description="Disordered" evidence="7">
    <location>
        <begin position="1298"/>
        <end position="1339"/>
    </location>
</feature>
<keyword evidence="3 8" id="KW-0812">Transmembrane</keyword>
<feature type="transmembrane region" description="Helical" evidence="8">
    <location>
        <begin position="242"/>
        <end position="260"/>
    </location>
</feature>
<keyword evidence="6" id="KW-0175">Coiled coil</keyword>
<feature type="compositionally biased region" description="Acidic residues" evidence="7">
    <location>
        <begin position="1115"/>
        <end position="1126"/>
    </location>
</feature>
<feature type="coiled-coil region" evidence="6">
    <location>
        <begin position="1006"/>
        <end position="1033"/>
    </location>
</feature>
<feature type="transmembrane region" description="Helical" evidence="8">
    <location>
        <begin position="486"/>
        <end position="506"/>
    </location>
</feature>
<feature type="transmembrane region" description="Helical" evidence="8">
    <location>
        <begin position="455"/>
        <end position="474"/>
    </location>
</feature>
<feature type="non-terminal residue" evidence="10">
    <location>
        <position position="1"/>
    </location>
</feature>
<dbReference type="EMBL" id="CAACVG010001326">
    <property type="protein sequence ID" value="VEN35188.1"/>
    <property type="molecule type" value="Genomic_DNA"/>
</dbReference>
<dbReference type="Pfam" id="PF07810">
    <property type="entry name" value="TMC"/>
    <property type="match status" value="1"/>
</dbReference>
<feature type="domain" description="TMC" evidence="9">
    <location>
        <begin position="805"/>
        <end position="920"/>
    </location>
</feature>
<organism evidence="10 11">
    <name type="scientific">Callosobruchus maculatus</name>
    <name type="common">Southern cowpea weevil</name>
    <name type="synonym">Pulse bruchid</name>
    <dbReference type="NCBI Taxonomy" id="64391"/>
    <lineage>
        <taxon>Eukaryota</taxon>
        <taxon>Metazoa</taxon>
        <taxon>Ecdysozoa</taxon>
        <taxon>Arthropoda</taxon>
        <taxon>Hexapoda</taxon>
        <taxon>Insecta</taxon>
        <taxon>Pterygota</taxon>
        <taxon>Neoptera</taxon>
        <taxon>Endopterygota</taxon>
        <taxon>Coleoptera</taxon>
        <taxon>Polyphaga</taxon>
        <taxon>Cucujiformia</taxon>
        <taxon>Chrysomeloidea</taxon>
        <taxon>Chrysomelidae</taxon>
        <taxon>Bruchinae</taxon>
        <taxon>Bruchini</taxon>
        <taxon>Callosobruchus</taxon>
    </lineage>
</organism>
<dbReference type="PANTHER" id="PTHR23302:SF40">
    <property type="entry name" value="TRANSMEMBRANE CHANNEL-LIKE PROTEIN"/>
    <property type="match status" value="1"/>
</dbReference>
<proteinExistence type="inferred from homology"/>
<feature type="transmembrane region" description="Helical" evidence="8">
    <location>
        <begin position="410"/>
        <end position="435"/>
    </location>
</feature>
<feature type="transmembrane region" description="Helical" evidence="8">
    <location>
        <begin position="322"/>
        <end position="340"/>
    </location>
</feature>
<keyword evidence="5 8" id="KW-0472">Membrane</keyword>
<feature type="transmembrane region" description="Helical" evidence="8">
    <location>
        <begin position="985"/>
        <end position="1007"/>
    </location>
</feature>
<evidence type="ECO:0000256" key="5">
    <source>
        <dbReference type="ARBA" id="ARBA00023136"/>
    </source>
</evidence>
<accession>A0A653BHW0</accession>
<keyword evidence="4 8" id="KW-1133">Transmembrane helix</keyword>
<reference evidence="10 11" key="1">
    <citation type="submission" date="2019-01" db="EMBL/GenBank/DDBJ databases">
        <authorList>
            <person name="Sayadi A."/>
        </authorList>
    </citation>
    <scope>NUCLEOTIDE SEQUENCE [LARGE SCALE GENOMIC DNA]</scope>
</reference>
<feature type="region of interest" description="Disordered" evidence="7">
    <location>
        <begin position="1166"/>
        <end position="1217"/>
    </location>
</feature>
<comment type="similarity">
    <text evidence="2">Belongs to the TMC family.</text>
</comment>
<dbReference type="InterPro" id="IPR038900">
    <property type="entry name" value="TMC"/>
</dbReference>
<evidence type="ECO:0000256" key="7">
    <source>
        <dbReference type="SAM" id="MobiDB-lite"/>
    </source>
</evidence>